<evidence type="ECO:0000256" key="2">
    <source>
        <dbReference type="ARBA" id="ARBA00023015"/>
    </source>
</evidence>
<keyword evidence="2" id="KW-0805">Transcription regulation</keyword>
<evidence type="ECO:0000259" key="5">
    <source>
        <dbReference type="PROSITE" id="PS50937"/>
    </source>
</evidence>
<dbReference type="PANTHER" id="PTHR30204">
    <property type="entry name" value="REDOX-CYCLING DRUG-SENSING TRANSCRIPTIONAL ACTIVATOR SOXR"/>
    <property type="match status" value="1"/>
</dbReference>
<dbReference type="AlphaFoldDB" id="A0A918JI03"/>
<name>A0A918JI03_9ALTE</name>
<dbReference type="PANTHER" id="PTHR30204:SF69">
    <property type="entry name" value="MERR-FAMILY TRANSCRIPTIONAL REGULATOR"/>
    <property type="match status" value="1"/>
</dbReference>
<accession>A0A918JI03</accession>
<protein>
    <submittedName>
        <fullName evidence="6">MerR family transcriptional regulator</fullName>
    </submittedName>
</protein>
<keyword evidence="7" id="KW-1185">Reference proteome</keyword>
<dbReference type="GO" id="GO:0003700">
    <property type="term" value="F:DNA-binding transcription factor activity"/>
    <property type="evidence" value="ECO:0007669"/>
    <property type="project" value="InterPro"/>
</dbReference>
<gene>
    <name evidence="6" type="ORF">GCM10007391_13830</name>
</gene>
<dbReference type="PROSITE" id="PS00552">
    <property type="entry name" value="HTH_MERR_1"/>
    <property type="match status" value="1"/>
</dbReference>
<dbReference type="Pfam" id="PF13411">
    <property type="entry name" value="MerR_1"/>
    <property type="match status" value="1"/>
</dbReference>
<keyword evidence="1" id="KW-0678">Repressor</keyword>
<sequence>MYIDCKGYCYWKVNIKISAVATAANVSAKTIRYYEEVGLIAPARRNKNGYRQYEDGDIETLVFIRRCRELNISIDDIRQLLDGQQNPKASCSVVDEMIDKQLSRIRQTQKELAMLESSLSSLATSCNSQRIENCSILQKLKSS</sequence>
<proteinExistence type="predicted"/>
<dbReference type="RefSeq" id="WP_229805027.1">
    <property type="nucleotide sequence ID" value="NZ_BMXP01000002.1"/>
</dbReference>
<comment type="caution">
    <text evidence="6">The sequence shown here is derived from an EMBL/GenBank/DDBJ whole genome shotgun (WGS) entry which is preliminary data.</text>
</comment>
<evidence type="ECO:0000256" key="3">
    <source>
        <dbReference type="ARBA" id="ARBA00023125"/>
    </source>
</evidence>
<dbReference type="GO" id="GO:0003677">
    <property type="term" value="F:DNA binding"/>
    <property type="evidence" value="ECO:0007669"/>
    <property type="project" value="UniProtKB-KW"/>
</dbReference>
<evidence type="ECO:0000313" key="6">
    <source>
        <dbReference type="EMBL" id="GGW81839.1"/>
    </source>
</evidence>
<dbReference type="PRINTS" id="PR00040">
    <property type="entry name" value="HTHMERR"/>
</dbReference>
<dbReference type="SUPFAM" id="SSF46955">
    <property type="entry name" value="Putative DNA-binding domain"/>
    <property type="match status" value="1"/>
</dbReference>
<keyword evidence="3" id="KW-0238">DNA-binding</keyword>
<dbReference type="InterPro" id="IPR009061">
    <property type="entry name" value="DNA-bd_dom_put_sf"/>
</dbReference>
<dbReference type="InterPro" id="IPR000551">
    <property type="entry name" value="MerR-type_HTH_dom"/>
</dbReference>
<organism evidence="6 7">
    <name type="scientific">Alteromonas halophila</name>
    <dbReference type="NCBI Taxonomy" id="516698"/>
    <lineage>
        <taxon>Bacteria</taxon>
        <taxon>Pseudomonadati</taxon>
        <taxon>Pseudomonadota</taxon>
        <taxon>Gammaproteobacteria</taxon>
        <taxon>Alteromonadales</taxon>
        <taxon>Alteromonadaceae</taxon>
        <taxon>Alteromonas/Salinimonas group</taxon>
        <taxon>Alteromonas</taxon>
    </lineage>
</organism>
<dbReference type="Proteomes" id="UP000631300">
    <property type="component" value="Unassembled WGS sequence"/>
</dbReference>
<dbReference type="SMART" id="SM00422">
    <property type="entry name" value="HTH_MERR"/>
    <property type="match status" value="1"/>
</dbReference>
<evidence type="ECO:0000313" key="7">
    <source>
        <dbReference type="Proteomes" id="UP000631300"/>
    </source>
</evidence>
<reference evidence="6" key="2">
    <citation type="submission" date="2020-09" db="EMBL/GenBank/DDBJ databases">
        <authorList>
            <person name="Sun Q."/>
            <person name="Kim S."/>
        </authorList>
    </citation>
    <scope>NUCLEOTIDE SEQUENCE</scope>
    <source>
        <strain evidence="6">KCTC 22164</strain>
    </source>
</reference>
<reference evidence="6" key="1">
    <citation type="journal article" date="2014" name="Int. J. Syst. Evol. Microbiol.">
        <title>Complete genome sequence of Corynebacterium casei LMG S-19264T (=DSM 44701T), isolated from a smear-ripened cheese.</title>
        <authorList>
            <consortium name="US DOE Joint Genome Institute (JGI-PGF)"/>
            <person name="Walter F."/>
            <person name="Albersmeier A."/>
            <person name="Kalinowski J."/>
            <person name="Ruckert C."/>
        </authorList>
    </citation>
    <scope>NUCLEOTIDE SEQUENCE</scope>
    <source>
        <strain evidence="6">KCTC 22164</strain>
    </source>
</reference>
<dbReference type="Gene3D" id="1.10.1660.10">
    <property type="match status" value="1"/>
</dbReference>
<dbReference type="EMBL" id="BMXP01000002">
    <property type="protein sequence ID" value="GGW81839.1"/>
    <property type="molecule type" value="Genomic_DNA"/>
</dbReference>
<evidence type="ECO:0000256" key="4">
    <source>
        <dbReference type="ARBA" id="ARBA00023163"/>
    </source>
</evidence>
<evidence type="ECO:0000256" key="1">
    <source>
        <dbReference type="ARBA" id="ARBA00022491"/>
    </source>
</evidence>
<keyword evidence="4" id="KW-0804">Transcription</keyword>
<feature type="domain" description="HTH merR-type" evidence="5">
    <location>
        <begin position="14"/>
        <end position="83"/>
    </location>
</feature>
<dbReference type="InterPro" id="IPR047057">
    <property type="entry name" value="MerR_fam"/>
</dbReference>
<dbReference type="PROSITE" id="PS50937">
    <property type="entry name" value="HTH_MERR_2"/>
    <property type="match status" value="1"/>
</dbReference>